<dbReference type="InterPro" id="IPR044528">
    <property type="entry name" value="POD-like_MBL-fold"/>
</dbReference>
<dbReference type="InterPro" id="IPR036873">
    <property type="entry name" value="Rhodanese-like_dom_sf"/>
</dbReference>
<sequence length="378" mass="42182">MTVEEMAKKVLHDKLFILDVRNDEEYKKWKIEGKQVESLNIPYFDLIDGVEHLLEKLPRDNRDILVVCAQEGSSRFVAEKLSEAGMDHVYYLQGGMKTWSKFYHSELVAADENLKLFQINRLAKGCLSYMLISEGEALVLDPGRKTDVYVDLAQKEGVVIRHIVDTHVHADHISGGPELAGKTGGTYYLPSSDVQDGTVLFEPLENHPQITMGKVVVEVLAIPTPGHTPGSTSLLVNKKYLLSGDTIFVGGLGRPDLGGKVKEWAQMLYETVFTTIADIPDDIYVLPGHYSTVAEINDQHIVGDYLGDIRQRNEIMRTQNRKAFTETVEASDSSEKPPNFDKIVLINRGLETVTPEKATELEIGPNRCAVHHSTPEPD</sequence>
<dbReference type="EMBL" id="JACEOL010000020">
    <property type="protein sequence ID" value="MBA4601919.1"/>
    <property type="molecule type" value="Genomic_DNA"/>
</dbReference>
<reference evidence="2 3" key="1">
    <citation type="submission" date="2020-07" db="EMBL/GenBank/DDBJ databases">
        <title>Thermoactinomyces phylogeny.</title>
        <authorList>
            <person name="Dunlap C."/>
        </authorList>
    </citation>
    <scope>NUCLEOTIDE SEQUENCE [LARGE SCALE GENOMIC DNA]</scope>
    <source>
        <strain evidence="2 3">AMNI-1</strain>
    </source>
</reference>
<comment type="caution">
    <text evidence="2">The sequence shown here is derived from an EMBL/GenBank/DDBJ whole genome shotgun (WGS) entry which is preliminary data.</text>
</comment>
<dbReference type="Pfam" id="PF00753">
    <property type="entry name" value="Lactamase_B"/>
    <property type="match status" value="1"/>
</dbReference>
<organism evidence="2 3">
    <name type="scientific">Thermoactinomyces mirandus</name>
    <dbReference type="NCBI Taxonomy" id="2756294"/>
    <lineage>
        <taxon>Bacteria</taxon>
        <taxon>Bacillati</taxon>
        <taxon>Bacillota</taxon>
        <taxon>Bacilli</taxon>
        <taxon>Bacillales</taxon>
        <taxon>Thermoactinomycetaceae</taxon>
        <taxon>Thermoactinomyces</taxon>
    </lineage>
</organism>
<dbReference type="SMART" id="SM00849">
    <property type="entry name" value="Lactamase_B"/>
    <property type="match status" value="1"/>
</dbReference>
<accession>A0A7W1XRH7</accession>
<dbReference type="InterPro" id="IPR051682">
    <property type="entry name" value="Mito_Persulfide_Diox"/>
</dbReference>
<dbReference type="Gene3D" id="3.40.250.10">
    <property type="entry name" value="Rhodanese-like domain"/>
    <property type="match status" value="1"/>
</dbReference>
<dbReference type="InterPro" id="IPR001763">
    <property type="entry name" value="Rhodanese-like_dom"/>
</dbReference>
<keyword evidence="2" id="KW-0378">Hydrolase</keyword>
<dbReference type="GO" id="GO:0070813">
    <property type="term" value="P:hydrogen sulfide metabolic process"/>
    <property type="evidence" value="ECO:0007669"/>
    <property type="project" value="TreeGrafter"/>
</dbReference>
<evidence type="ECO:0000313" key="3">
    <source>
        <dbReference type="Proteomes" id="UP000538292"/>
    </source>
</evidence>
<dbReference type="PROSITE" id="PS50206">
    <property type="entry name" value="RHODANESE_3"/>
    <property type="match status" value="1"/>
</dbReference>
<dbReference type="SUPFAM" id="SSF56281">
    <property type="entry name" value="Metallo-hydrolase/oxidoreductase"/>
    <property type="match status" value="1"/>
</dbReference>
<protein>
    <submittedName>
        <fullName evidence="2">MBL fold metallo-hydrolase</fullName>
    </submittedName>
</protein>
<dbReference type="GO" id="GO:0016787">
    <property type="term" value="F:hydrolase activity"/>
    <property type="evidence" value="ECO:0007669"/>
    <property type="project" value="UniProtKB-KW"/>
</dbReference>
<feature type="domain" description="Rhodanese" evidence="1">
    <location>
        <begin position="11"/>
        <end position="108"/>
    </location>
</feature>
<proteinExistence type="predicted"/>
<dbReference type="AlphaFoldDB" id="A0A7W1XRH7"/>
<dbReference type="PANTHER" id="PTHR43084:SF7">
    <property type="entry name" value="BETA-LACTAMASE DOMAIN PROTEIN"/>
    <property type="match status" value="1"/>
</dbReference>
<keyword evidence="3" id="KW-1185">Reference proteome</keyword>
<dbReference type="PANTHER" id="PTHR43084">
    <property type="entry name" value="PERSULFIDE DIOXYGENASE ETHE1"/>
    <property type="match status" value="1"/>
</dbReference>
<dbReference type="InterPro" id="IPR001279">
    <property type="entry name" value="Metallo-B-lactamas"/>
</dbReference>
<dbReference type="Pfam" id="PF00581">
    <property type="entry name" value="Rhodanese"/>
    <property type="match status" value="1"/>
</dbReference>
<dbReference type="SMART" id="SM00450">
    <property type="entry name" value="RHOD"/>
    <property type="match status" value="1"/>
</dbReference>
<dbReference type="RefSeq" id="WP_181739001.1">
    <property type="nucleotide sequence ID" value="NZ_JACEOL010000020.1"/>
</dbReference>
<dbReference type="Gene3D" id="3.60.15.10">
    <property type="entry name" value="Ribonuclease Z/Hydroxyacylglutathione hydrolase-like"/>
    <property type="match status" value="1"/>
</dbReference>
<dbReference type="SUPFAM" id="SSF52821">
    <property type="entry name" value="Rhodanese/Cell cycle control phosphatase"/>
    <property type="match status" value="1"/>
</dbReference>
<evidence type="ECO:0000313" key="2">
    <source>
        <dbReference type="EMBL" id="MBA4601919.1"/>
    </source>
</evidence>
<dbReference type="CDD" id="cd07724">
    <property type="entry name" value="POD-like_MBL-fold"/>
    <property type="match status" value="1"/>
</dbReference>
<gene>
    <name evidence="2" type="ORF">H2C83_06215</name>
</gene>
<dbReference type="GO" id="GO:0050313">
    <property type="term" value="F:sulfur dioxygenase activity"/>
    <property type="evidence" value="ECO:0007669"/>
    <property type="project" value="InterPro"/>
</dbReference>
<name>A0A7W1XRH7_9BACL</name>
<dbReference type="Proteomes" id="UP000538292">
    <property type="component" value="Unassembled WGS sequence"/>
</dbReference>
<dbReference type="GO" id="GO:0006749">
    <property type="term" value="P:glutathione metabolic process"/>
    <property type="evidence" value="ECO:0007669"/>
    <property type="project" value="InterPro"/>
</dbReference>
<dbReference type="InterPro" id="IPR036866">
    <property type="entry name" value="RibonucZ/Hydroxyglut_hydro"/>
</dbReference>
<evidence type="ECO:0000259" key="1">
    <source>
        <dbReference type="PROSITE" id="PS50206"/>
    </source>
</evidence>